<accession>A0A8T1ZJC4</accession>
<reference evidence="2 3" key="1">
    <citation type="submission" date="2020-12" db="EMBL/GenBank/DDBJ databases">
        <title>Concerted genomic and epigenomic changes stabilize Arabidopsis allopolyploids.</title>
        <authorList>
            <person name="Chen Z."/>
        </authorList>
    </citation>
    <scope>NUCLEOTIDE SEQUENCE [LARGE SCALE GENOMIC DNA]</scope>
    <source>
        <strain evidence="2">Allo738</strain>
        <tissue evidence="2">Leaf</tissue>
    </source>
</reference>
<protein>
    <submittedName>
        <fullName evidence="2">Uncharacterized protein</fullName>
    </submittedName>
</protein>
<evidence type="ECO:0000256" key="1">
    <source>
        <dbReference type="SAM" id="MobiDB-lite"/>
    </source>
</evidence>
<dbReference type="EMBL" id="JAEFBK010000010">
    <property type="protein sequence ID" value="KAG7558858.1"/>
    <property type="molecule type" value="Genomic_DNA"/>
</dbReference>
<feature type="compositionally biased region" description="Basic and acidic residues" evidence="1">
    <location>
        <begin position="57"/>
        <end position="77"/>
    </location>
</feature>
<evidence type="ECO:0000313" key="2">
    <source>
        <dbReference type="EMBL" id="KAG7558858.1"/>
    </source>
</evidence>
<gene>
    <name evidence="2" type="ORF">ISN45_Aa05g004810</name>
</gene>
<comment type="caution">
    <text evidence="2">The sequence shown here is derived from an EMBL/GenBank/DDBJ whole genome shotgun (WGS) entry which is preliminary data.</text>
</comment>
<proteinExistence type="predicted"/>
<keyword evidence="3" id="KW-1185">Reference proteome</keyword>
<sequence>MHVFLYMINGTIHFSNVKRTLDASLETLRLVVVACSPGERGELSIERARALVASPPTRDEKLAADRASEHQKRDGGSKQRLKRRRRREALSDKQQRTPLPERQIDMQLGLSQSPCLRENWGRRVFVDTVFCSCSTGLRGGGSGFFSRRLRLPSGVVVLALHYLGTRSSVGCFDHAQLRQNIEGDLRKFEALLESTEENDGEIDGKAKIYEFEADEEIIKAPEWDVCSFDEQFSSDEEEALENYSIVKRQLIESKDFTCSHGEG</sequence>
<dbReference type="AlphaFoldDB" id="A0A8T1ZJC4"/>
<organism evidence="2 3">
    <name type="scientific">Arabidopsis thaliana x Arabidopsis arenosa</name>
    <dbReference type="NCBI Taxonomy" id="1240361"/>
    <lineage>
        <taxon>Eukaryota</taxon>
        <taxon>Viridiplantae</taxon>
        <taxon>Streptophyta</taxon>
        <taxon>Embryophyta</taxon>
        <taxon>Tracheophyta</taxon>
        <taxon>Spermatophyta</taxon>
        <taxon>Magnoliopsida</taxon>
        <taxon>eudicotyledons</taxon>
        <taxon>Gunneridae</taxon>
        <taxon>Pentapetalae</taxon>
        <taxon>rosids</taxon>
        <taxon>malvids</taxon>
        <taxon>Brassicales</taxon>
        <taxon>Brassicaceae</taxon>
        <taxon>Camelineae</taxon>
        <taxon>Arabidopsis</taxon>
    </lineage>
</organism>
<evidence type="ECO:0000313" key="3">
    <source>
        <dbReference type="Proteomes" id="UP000694240"/>
    </source>
</evidence>
<dbReference type="Proteomes" id="UP000694240">
    <property type="component" value="Chromosome 10"/>
</dbReference>
<feature type="region of interest" description="Disordered" evidence="1">
    <location>
        <begin position="54"/>
        <end position="103"/>
    </location>
</feature>
<name>A0A8T1ZJC4_9BRAS</name>